<dbReference type="Proteomes" id="UP000305675">
    <property type="component" value="Unassembled WGS sequence"/>
</dbReference>
<dbReference type="Gene3D" id="3.30.420.40">
    <property type="match status" value="1"/>
</dbReference>
<dbReference type="Gene3D" id="3.90.870.50">
    <property type="match status" value="1"/>
</dbReference>
<dbReference type="Pfam" id="PF00708">
    <property type="entry name" value="Acylphosphatase"/>
    <property type="match status" value="1"/>
</dbReference>
<comment type="similarity">
    <text evidence="2 8">Belongs to the carbamoyltransferase HypF family.</text>
</comment>
<dbReference type="Pfam" id="PF01300">
    <property type="entry name" value="Sua5_yciO_yrdC"/>
    <property type="match status" value="1"/>
</dbReference>
<comment type="caution">
    <text evidence="12">The sequence shown here is derived from an EMBL/GenBank/DDBJ whole genome shotgun (WGS) entry which is preliminary data.</text>
</comment>
<protein>
    <recommendedName>
        <fullName evidence="8">Carbamoyltransferase HypF</fullName>
        <ecNumber evidence="8">6.2.-.-</ecNumber>
    </recommendedName>
</protein>
<evidence type="ECO:0000256" key="9">
    <source>
        <dbReference type="PROSITE-ProRule" id="PRU00520"/>
    </source>
</evidence>
<evidence type="ECO:0000256" key="4">
    <source>
        <dbReference type="ARBA" id="ARBA00022723"/>
    </source>
</evidence>
<dbReference type="Gene3D" id="3.30.110.120">
    <property type="match status" value="1"/>
</dbReference>
<dbReference type="EMBL" id="SWCJ01000007">
    <property type="protein sequence ID" value="TKB54694.1"/>
    <property type="molecule type" value="Genomic_DNA"/>
</dbReference>
<gene>
    <name evidence="12" type="primary">hypF</name>
    <name evidence="12" type="ORF">FCL42_11110</name>
</gene>
<dbReference type="NCBIfam" id="TIGR00143">
    <property type="entry name" value="hypF"/>
    <property type="match status" value="1"/>
</dbReference>
<keyword evidence="9" id="KW-0378">Hydrolase</keyword>
<dbReference type="InterPro" id="IPR055128">
    <property type="entry name" value="HypF_C_2"/>
</dbReference>
<dbReference type="GO" id="GO:0016874">
    <property type="term" value="F:ligase activity"/>
    <property type="evidence" value="ECO:0007669"/>
    <property type="project" value="UniProtKB-UniRule"/>
</dbReference>
<evidence type="ECO:0000256" key="8">
    <source>
        <dbReference type="PIRNR" id="PIRNR006256"/>
    </source>
</evidence>
<comment type="catalytic activity">
    <reaction evidence="9">
        <text>an acyl phosphate + H2O = a carboxylate + phosphate + H(+)</text>
        <dbReference type="Rhea" id="RHEA:14965"/>
        <dbReference type="ChEBI" id="CHEBI:15377"/>
        <dbReference type="ChEBI" id="CHEBI:15378"/>
        <dbReference type="ChEBI" id="CHEBI:29067"/>
        <dbReference type="ChEBI" id="CHEBI:43474"/>
        <dbReference type="ChEBI" id="CHEBI:59918"/>
        <dbReference type="EC" id="3.6.1.7"/>
    </reaction>
</comment>
<feature type="active site" evidence="9">
    <location>
        <position position="19"/>
    </location>
</feature>
<name>A0A4U1BME8_9GAMM</name>
<comment type="catalytic activity">
    <reaction evidence="7 8">
        <text>C-terminal L-cysteinyl-[HypE protein] + carbamoyl phosphate + ATP + H2O = C-terminal S-carboxamide-L-cysteinyl-[HypE protein] + AMP + phosphate + diphosphate + H(+)</text>
        <dbReference type="Rhea" id="RHEA:55636"/>
        <dbReference type="Rhea" id="RHEA-COMP:14247"/>
        <dbReference type="Rhea" id="RHEA-COMP:14392"/>
        <dbReference type="ChEBI" id="CHEBI:15377"/>
        <dbReference type="ChEBI" id="CHEBI:15378"/>
        <dbReference type="ChEBI" id="CHEBI:30616"/>
        <dbReference type="ChEBI" id="CHEBI:33019"/>
        <dbReference type="ChEBI" id="CHEBI:43474"/>
        <dbReference type="ChEBI" id="CHEBI:58228"/>
        <dbReference type="ChEBI" id="CHEBI:76913"/>
        <dbReference type="ChEBI" id="CHEBI:139126"/>
        <dbReference type="ChEBI" id="CHEBI:456215"/>
    </reaction>
</comment>
<dbReference type="OrthoDB" id="9808093at2"/>
<dbReference type="PANTHER" id="PTHR42959:SF1">
    <property type="entry name" value="CARBAMOYLTRANSFERASE HYPF"/>
    <property type="match status" value="1"/>
</dbReference>
<proteinExistence type="inferred from homology"/>
<keyword evidence="12" id="KW-0808">Transferase</keyword>
<dbReference type="GO" id="GO:0008270">
    <property type="term" value="F:zinc ion binding"/>
    <property type="evidence" value="ECO:0007669"/>
    <property type="project" value="UniProtKB-KW"/>
</dbReference>
<dbReference type="Pfam" id="PF07503">
    <property type="entry name" value="zf-HYPF"/>
    <property type="match status" value="2"/>
</dbReference>
<dbReference type="Pfam" id="PF22521">
    <property type="entry name" value="HypF_C_2"/>
    <property type="match status" value="1"/>
</dbReference>
<dbReference type="PROSITE" id="PS00150">
    <property type="entry name" value="ACYLPHOSPHATASE_1"/>
    <property type="match status" value="1"/>
</dbReference>
<dbReference type="InterPro" id="IPR051060">
    <property type="entry name" value="Carbamoyltrans_HypF-like"/>
</dbReference>
<evidence type="ECO:0000256" key="1">
    <source>
        <dbReference type="ARBA" id="ARBA00004711"/>
    </source>
</evidence>
<evidence type="ECO:0000313" key="13">
    <source>
        <dbReference type="Proteomes" id="UP000305675"/>
    </source>
</evidence>
<evidence type="ECO:0000259" key="10">
    <source>
        <dbReference type="PROSITE" id="PS51160"/>
    </source>
</evidence>
<keyword evidence="6" id="KW-0862">Zinc</keyword>
<evidence type="ECO:0000256" key="5">
    <source>
        <dbReference type="ARBA" id="ARBA00022771"/>
    </source>
</evidence>
<dbReference type="SUPFAM" id="SSF55821">
    <property type="entry name" value="YrdC/RibB"/>
    <property type="match status" value="1"/>
</dbReference>
<dbReference type="PROSITE" id="PS51163">
    <property type="entry name" value="YRDC"/>
    <property type="match status" value="1"/>
</dbReference>
<comment type="function">
    <text evidence="8">Involved in the maturation of [NiFe] hydrogenases. Along with HypE, it catalyzes the synthesis of the CN ligands of the active site iron of [NiFe]-hydrogenases. HypF functions as a carbamoyl transferase using carbamoylphosphate as a substrate and transferring the carboxamido moiety in an ATP-dependent reaction to the thiolate of the C-terminal cysteine of HypE yielding a protein-S-carboxamide.</text>
</comment>
<dbReference type="GO" id="GO:0016743">
    <property type="term" value="F:carboxyl- or carbamoyltransferase activity"/>
    <property type="evidence" value="ECO:0007669"/>
    <property type="project" value="UniProtKB-UniRule"/>
</dbReference>
<accession>A0A4U1BME8</accession>
<keyword evidence="4" id="KW-0479">Metal-binding</keyword>
<keyword evidence="13" id="KW-1185">Reference proteome</keyword>
<feature type="active site" evidence="9">
    <location>
        <position position="37"/>
    </location>
</feature>
<dbReference type="UniPathway" id="UPA00335"/>
<dbReference type="InterPro" id="IPR006070">
    <property type="entry name" value="Sua5-like_dom"/>
</dbReference>
<dbReference type="InterPro" id="IPR041440">
    <property type="entry name" value="HypF_C"/>
</dbReference>
<feature type="domain" description="Acylphosphatase-like" evidence="10">
    <location>
        <begin position="4"/>
        <end position="91"/>
    </location>
</feature>
<feature type="domain" description="YrdC-like" evidence="11">
    <location>
        <begin position="201"/>
        <end position="391"/>
    </location>
</feature>
<dbReference type="RefSeq" id="WP_136863494.1">
    <property type="nucleotide sequence ID" value="NZ_SWCJ01000007.1"/>
</dbReference>
<dbReference type="AlphaFoldDB" id="A0A4U1BME8"/>
<comment type="pathway">
    <text evidence="1 8">Protein modification; [NiFe] hydrogenase maturation.</text>
</comment>
<evidence type="ECO:0000256" key="7">
    <source>
        <dbReference type="ARBA" id="ARBA00048220"/>
    </source>
</evidence>
<keyword evidence="3" id="KW-0436">Ligase</keyword>
<dbReference type="Gene3D" id="3.30.420.360">
    <property type="match status" value="1"/>
</dbReference>
<evidence type="ECO:0000256" key="3">
    <source>
        <dbReference type="ARBA" id="ARBA00022598"/>
    </source>
</evidence>
<keyword evidence="5" id="KW-0863">Zinc-finger</keyword>
<evidence type="ECO:0000256" key="2">
    <source>
        <dbReference type="ARBA" id="ARBA00008097"/>
    </source>
</evidence>
<dbReference type="InterPro" id="IPR017945">
    <property type="entry name" value="DHBP_synth_RibB-like_a/b_dom"/>
</dbReference>
<dbReference type="InterPro" id="IPR001792">
    <property type="entry name" value="Acylphosphatase-like_dom"/>
</dbReference>
<dbReference type="EC" id="6.2.-.-" evidence="8"/>
<sequence length="776" mass="85541">MIARQHYQIGGTVQGVGFRPFVYRHAIENQLTGNVLNDADGVFIEVQGPLEALAQFEQAMRHQLPPLAKVDRFEITSHPVIDTETEFSIIASQAKQGAQVALATDKASCPECLAEIGDPSSRYYNYPFTNCTNCGPRYTIIRDLPYDRPLTAMAEFEMCPECAKEYQDPLNRRYHAQPVSCPNCGPKLSWRSADGKPVECKAPLQQCIDALAKGQVIAVKGLGGYHLMCDASNELAVATLRKRKHRPSKPLAVMVANETAARTLVQGDDAEWQMLTSQERPVVIMRRQAQTDNGPTAVAANVAPGIDRLGVFLPYTPIHQLLLNQLKRPLVATSANLSGEPVITELEPLLAKLGSVVDGILDHDRPILNPCDDSVVQVVCGRPQWWRLARGIAPQTEPLPPSLSLSDDHCILAVGAQQKNRLSLAFGSRQITSPHIGDLDNLATETYFEHTLEQLSRIYQLTPSMVVSDRHPGYGSSQWAQQYTHAKQLPLLQVQHHYAHLLAVMAEHQHTGPVLGFAFDGTGLGDDGSLWGGEVLKADVNGYERLHHIKPFRLIGGEQAIKQPYRIALSLMFEQMSLEQVQASCWPKRFGLSSSQVANLHRMWQRGINSPYSSSMGRLFDAVAAWLGVCLNSDFDGQTGMMLEAIAESGLSGDQDLTCETDVELKLSVTVDGYIDTHSLVEAMINRQHESIPALALGFIKGIAQLIAEIANAHPQLPLVLAGGVMQNRILLEQLQHHIDSERWLWPMRTAVNDSSLAQGQLWFALNQSQSSDLSN</sequence>
<dbReference type="InterPro" id="IPR036046">
    <property type="entry name" value="Acylphosphatase-like_dom_sf"/>
</dbReference>
<dbReference type="SUPFAM" id="SSF54975">
    <property type="entry name" value="Acylphosphatase/BLUF domain-like"/>
    <property type="match status" value="1"/>
</dbReference>
<evidence type="ECO:0000259" key="11">
    <source>
        <dbReference type="PROSITE" id="PS51163"/>
    </source>
</evidence>
<dbReference type="PANTHER" id="PTHR42959">
    <property type="entry name" value="CARBAMOYLTRANSFERASE"/>
    <property type="match status" value="1"/>
</dbReference>
<dbReference type="GO" id="GO:0051604">
    <property type="term" value="P:protein maturation"/>
    <property type="evidence" value="ECO:0007669"/>
    <property type="project" value="TreeGrafter"/>
</dbReference>
<dbReference type="InterPro" id="IPR011125">
    <property type="entry name" value="Znf_HypF"/>
</dbReference>
<dbReference type="InterPro" id="IPR004421">
    <property type="entry name" value="Carbamoyltransferase_HypF"/>
</dbReference>
<dbReference type="GO" id="GO:0003998">
    <property type="term" value="F:acylphosphatase activity"/>
    <property type="evidence" value="ECO:0007669"/>
    <property type="project" value="UniProtKB-EC"/>
</dbReference>
<dbReference type="GO" id="GO:0003725">
    <property type="term" value="F:double-stranded RNA binding"/>
    <property type="evidence" value="ECO:0007669"/>
    <property type="project" value="InterPro"/>
</dbReference>
<dbReference type="PIRSF" id="PIRSF006256">
    <property type="entry name" value="CMPcnvr_hdrg_mat"/>
    <property type="match status" value="1"/>
</dbReference>
<reference evidence="12 13" key="1">
    <citation type="submission" date="2019-04" db="EMBL/GenBank/DDBJ databases">
        <authorList>
            <person name="Hwang J.C."/>
        </authorList>
    </citation>
    <scope>NUCLEOTIDE SEQUENCE [LARGE SCALE GENOMIC DNA]</scope>
    <source>
        <strain evidence="12 13">IMCC35002</strain>
    </source>
</reference>
<dbReference type="PROSITE" id="PS51160">
    <property type="entry name" value="ACYLPHOSPHATASE_3"/>
    <property type="match status" value="1"/>
</dbReference>
<organism evidence="12 13">
    <name type="scientific">Ferrimonas aestuarii</name>
    <dbReference type="NCBI Taxonomy" id="2569539"/>
    <lineage>
        <taxon>Bacteria</taxon>
        <taxon>Pseudomonadati</taxon>
        <taxon>Pseudomonadota</taxon>
        <taxon>Gammaproteobacteria</taxon>
        <taxon>Alteromonadales</taxon>
        <taxon>Ferrimonadaceae</taxon>
        <taxon>Ferrimonas</taxon>
    </lineage>
</organism>
<evidence type="ECO:0000313" key="12">
    <source>
        <dbReference type="EMBL" id="TKB54694.1"/>
    </source>
</evidence>
<dbReference type="Pfam" id="PF17788">
    <property type="entry name" value="HypF_C"/>
    <property type="match status" value="1"/>
</dbReference>
<evidence type="ECO:0000256" key="6">
    <source>
        <dbReference type="ARBA" id="ARBA00022833"/>
    </source>
</evidence>
<dbReference type="InterPro" id="IPR017968">
    <property type="entry name" value="Acylphosphatase_CS"/>
</dbReference>